<evidence type="ECO:0000313" key="1">
    <source>
        <dbReference type="EMBL" id="KAJ0218673.1"/>
    </source>
</evidence>
<organism evidence="1 2">
    <name type="scientific">Lactuca sativa</name>
    <name type="common">Garden lettuce</name>
    <dbReference type="NCBI Taxonomy" id="4236"/>
    <lineage>
        <taxon>Eukaryota</taxon>
        <taxon>Viridiplantae</taxon>
        <taxon>Streptophyta</taxon>
        <taxon>Embryophyta</taxon>
        <taxon>Tracheophyta</taxon>
        <taxon>Spermatophyta</taxon>
        <taxon>Magnoliopsida</taxon>
        <taxon>eudicotyledons</taxon>
        <taxon>Gunneridae</taxon>
        <taxon>Pentapetalae</taxon>
        <taxon>asterids</taxon>
        <taxon>campanulids</taxon>
        <taxon>Asterales</taxon>
        <taxon>Asteraceae</taxon>
        <taxon>Cichorioideae</taxon>
        <taxon>Cichorieae</taxon>
        <taxon>Lactucinae</taxon>
        <taxon>Lactuca</taxon>
    </lineage>
</organism>
<dbReference type="EMBL" id="NBSK02000003">
    <property type="protein sequence ID" value="KAJ0218673.1"/>
    <property type="molecule type" value="Genomic_DNA"/>
</dbReference>
<reference evidence="1 2" key="1">
    <citation type="journal article" date="2017" name="Nat. Commun.">
        <title>Genome assembly with in vitro proximity ligation data and whole-genome triplication in lettuce.</title>
        <authorList>
            <person name="Reyes-Chin-Wo S."/>
            <person name="Wang Z."/>
            <person name="Yang X."/>
            <person name="Kozik A."/>
            <person name="Arikit S."/>
            <person name="Song C."/>
            <person name="Xia L."/>
            <person name="Froenicke L."/>
            <person name="Lavelle D.O."/>
            <person name="Truco M.J."/>
            <person name="Xia R."/>
            <person name="Zhu S."/>
            <person name="Xu C."/>
            <person name="Xu H."/>
            <person name="Xu X."/>
            <person name="Cox K."/>
            <person name="Korf I."/>
            <person name="Meyers B.C."/>
            <person name="Michelmore R.W."/>
        </authorList>
    </citation>
    <scope>NUCLEOTIDE SEQUENCE [LARGE SCALE GENOMIC DNA]</scope>
    <source>
        <strain evidence="2">cv. Salinas</strain>
        <tissue evidence="1">Seedlings</tissue>
    </source>
</reference>
<accession>A0A9R1W7M3</accession>
<sequence length="106" mass="12318">MGVTQTLLIAFGLAMKNNLYCCTWFLMRLKEALRQGREVSFITNMDDVVSSCIENVFPDSYRGVVKYMHTKGVFGRTLQPLFWMTSNSYTVFDFEEKLRQLTPNAR</sequence>
<protein>
    <submittedName>
        <fullName evidence="1">Uncharacterized protein</fullName>
    </submittedName>
</protein>
<keyword evidence="2" id="KW-1185">Reference proteome</keyword>
<dbReference type="Proteomes" id="UP000235145">
    <property type="component" value="Unassembled WGS sequence"/>
</dbReference>
<dbReference type="AlphaFoldDB" id="A0A9R1W7M3"/>
<comment type="caution">
    <text evidence="1">The sequence shown here is derived from an EMBL/GenBank/DDBJ whole genome shotgun (WGS) entry which is preliminary data.</text>
</comment>
<name>A0A9R1W7M3_LACSA</name>
<evidence type="ECO:0000313" key="2">
    <source>
        <dbReference type="Proteomes" id="UP000235145"/>
    </source>
</evidence>
<gene>
    <name evidence="1" type="ORF">LSAT_V11C300149380</name>
</gene>
<proteinExistence type="predicted"/>